<keyword evidence="1" id="KW-0812">Transmembrane</keyword>
<accession>A0A0V0R1P0</accession>
<dbReference type="SUPFAM" id="SSF50998">
    <property type="entry name" value="Quinoprotein alcohol dehydrogenase-like"/>
    <property type="match status" value="1"/>
</dbReference>
<keyword evidence="1" id="KW-0472">Membrane</keyword>
<evidence type="ECO:0000313" key="3">
    <source>
        <dbReference type="EMBL" id="KRX08444.1"/>
    </source>
</evidence>
<name>A0A0V0R1P0_PSEPJ</name>
<dbReference type="InterPro" id="IPR011047">
    <property type="entry name" value="Quinoprotein_ADH-like_sf"/>
</dbReference>
<dbReference type="InterPro" id="IPR015943">
    <property type="entry name" value="WD40/YVTN_repeat-like_dom_sf"/>
</dbReference>
<dbReference type="OrthoDB" id="295386at2759"/>
<feature type="transmembrane region" description="Helical" evidence="1">
    <location>
        <begin position="2138"/>
        <end position="2155"/>
    </location>
</feature>
<reference evidence="3 4" key="1">
    <citation type="journal article" date="2015" name="Sci. Rep.">
        <title>Genome of the facultative scuticociliatosis pathogen Pseudocohnilembus persalinus provides insight into its virulence through horizontal gene transfer.</title>
        <authorList>
            <person name="Xiong J."/>
            <person name="Wang G."/>
            <person name="Cheng J."/>
            <person name="Tian M."/>
            <person name="Pan X."/>
            <person name="Warren A."/>
            <person name="Jiang C."/>
            <person name="Yuan D."/>
            <person name="Miao W."/>
        </authorList>
    </citation>
    <scope>NUCLEOTIDE SEQUENCE [LARGE SCALE GENOMIC DNA]</scope>
    <source>
        <strain evidence="3">36N120E</strain>
    </source>
</reference>
<feature type="transmembrane region" description="Helical" evidence="1">
    <location>
        <begin position="2064"/>
        <end position="2088"/>
    </location>
</feature>
<feature type="transmembrane region" description="Helical" evidence="1">
    <location>
        <begin position="2273"/>
        <end position="2291"/>
    </location>
</feature>
<dbReference type="SUPFAM" id="SSF50978">
    <property type="entry name" value="WD40 repeat-like"/>
    <property type="match status" value="1"/>
</dbReference>
<keyword evidence="2" id="KW-0732">Signal</keyword>
<feature type="signal peptide" evidence="2">
    <location>
        <begin position="1"/>
        <end position="27"/>
    </location>
</feature>
<feature type="transmembrane region" description="Helical" evidence="1">
    <location>
        <begin position="2191"/>
        <end position="2216"/>
    </location>
</feature>
<keyword evidence="4" id="KW-1185">Reference proteome</keyword>
<comment type="caution">
    <text evidence="3">The sequence shown here is derived from an EMBL/GenBank/DDBJ whole genome shotgun (WGS) entry which is preliminary data.</text>
</comment>
<feature type="transmembrane region" description="Helical" evidence="1">
    <location>
        <begin position="2326"/>
        <end position="2344"/>
    </location>
</feature>
<feature type="transmembrane region" description="Helical" evidence="1">
    <location>
        <begin position="2108"/>
        <end position="2131"/>
    </location>
</feature>
<feature type="transmembrane region" description="Helical" evidence="1">
    <location>
        <begin position="1992"/>
        <end position="2015"/>
    </location>
</feature>
<organism evidence="3 4">
    <name type="scientific">Pseudocohnilembus persalinus</name>
    <name type="common">Ciliate</name>
    <dbReference type="NCBI Taxonomy" id="266149"/>
    <lineage>
        <taxon>Eukaryota</taxon>
        <taxon>Sar</taxon>
        <taxon>Alveolata</taxon>
        <taxon>Ciliophora</taxon>
        <taxon>Intramacronucleata</taxon>
        <taxon>Oligohymenophorea</taxon>
        <taxon>Scuticociliatia</taxon>
        <taxon>Philasterida</taxon>
        <taxon>Pseudocohnilembidae</taxon>
        <taxon>Pseudocohnilembus</taxon>
    </lineage>
</organism>
<dbReference type="InParanoid" id="A0A0V0R1P0"/>
<proteinExistence type="predicted"/>
<feature type="transmembrane region" description="Helical" evidence="1">
    <location>
        <begin position="2303"/>
        <end position="2319"/>
    </location>
</feature>
<gene>
    <name evidence="3" type="ORF">PPERSA_12925</name>
</gene>
<sequence>MGKLERLLFKFHFFLILQLYLFQKCQAQNCQFCSSCTENVCDLGSCDTDFFNTNLEQKCVSICDKNQYYNQAAATPGCYQYCDTNQIQKDENKGCLQINECPQFTEYGQLNIDGDIRFVFNDFSNNKYSVISGSHVQIYQHDNHELLFFTPQINEANFIYSKLENNKIFLFSDRCDQIVWDYSTGENLISYKFLQDKNCTFYDENSQHLYGYSGMSFYAININSKQITQYINDQEVTQIIAYNDYIFTSDIQNFVKIWSLSDNTTFPGYINSVAYSYNIKQMQIMEISSQIFVVVQLDYLQIPAGGPTIYFGNNSTKSSLQVAQLSKNIEEIVIESSQSRITIYSSYEIVLYSYTSPISFTLINSFSKNIGRYIISNGHAFLVYANQIQEYDVSGNPNFNLSPINTYKLGQLTVNGIIFDNSASQRVLVYGDDLTIYDYSNQEVIQKIQNFPIQGSSYLDANVTYILYNQVIELSYKSNSWQYLYQGPLHFFTVNISDKVYLWDISSLASPVYQYTFTSSEKPVSTVFFDEISQNMIIIGSQTGISNLFIQSGNALILSKTYSYQNSPIGKPAVNKVLFDSVNSRVTTFHADGITLFWNYVTPAAEKSITFMKAANLVLKLPNEDIFFTTVDFKDYSQLFQWDWEERIFISITNFDKLITYITYLQEFNKLVLGFSDGSVGYQLFEKKISSSQAGFGSLNGFELINEKQVILAYSSILYKYDYVYKDLVLQYDTYHTSIITGVKFALNVGGNDYAVTYTQEDSNNFAIWNLDGSSKIGDQSAHHKSIIQQIIILDKISPATVISCQANGLIVITKLSDGSNINNIPTHMSSVKQIGYFNDILISYDSSQKMIFHNYNDYTNVDTIFQQNTISSIQGFIIDEDQGYLFVYAYKIFIYDMNGEPILMNTLTSGLNSVNPIQNVQIRGDYIIINNNEGIMIKDRYNFQDLLNEQINPEDINVQQVLVSLEKQYIITYSQSPNLEEIYIYDFNGNLSGENETNNILGAKLDEITNTLITYDIDQLKYWKYEVYIRPNSITIPRKYNIPYDILSTNLYYSDILGSIVNFDNTDYTVKFLKTVNYKPNYLFQINGYIVLDQQQDIVVFSPDFLTSVSLTTQYPQQMFSNQNDSAYFFFINRQNLIFAYTISAGPNFSLIATNNLHALFQVKSCLQNINFNHLICFDYQGNLSVMNYQTTIIYGLYSDHYNQPIQGVYALTNKLITYSNIIVIYTTYGSSNVDNPIELNMIPTLNLIDHLVYDGSSTIYSVIGQQKVMIRHDLSSIPALSEKKLSTQCKDNPRIFVNIAYDRLIIICDFQINFYYQSTQEFIGFMREPLKIYNYLDLEVVAQDDSDSNNVIDFLLITKDDSKILYSLKKKKFIFVLFIIGLDLYQFSPNKCTSLLSFPLIKPQIYSKSFVYDTVTKILDFEILGASSDLIFNYKETIDLKNMDIECTVTIQDDILPILEKKFWNIENSLDKIQKNLDTIQINVVHTNQAAYYYSDSFALSDKNVELIHRLSDTPINQVLKINQYTFANYTLENFQLYNFLLDFSNIQDVQVVVSSGIFNMRWINIQIQENCQFTQNTALHGGALYIKDTLDIELEEGLERINTIINSNFLNNNALGDGGAIYIDNSDLIFDIIDSLIQNNYALIGGGVRYLNYVPSFIQLISSSRRNLESYNYINVVIQDNSAQIFGNNLGSYARNMRVFSEISENNELIMQVPDSNDSAFLISSYNAGTITSGNKLKLNITFYDEEGYQIIFPNNYQSIGYPSDTVQFLDTFAVQMFSNESNIALEGDIYKSPSSFNQDINGFVIEDMVVHSIPGQSSQFYITSEAVLKIDDSQFRFGQYVIQIDMNFRKCKVGEILENSQGILFKCYECPQGKYSIKDPNKEENLYCITCPDSAVNCYASTIILKDGYWRKDNYTDKIEQCSNDMKSCLAQTIDNDKELYGDNVCDEGHIGPLCEECDVYGVFWNQRYKAEGDYECIRCEETFQTAYLIPLTLFLILIIIYIIFSIKVALRLSANISLGQYMRKCQWLSIGTSAVKDHSPFNIKQFMHYLQISQYANTYYYFLPAWLTLIPNLVSIPVEYVMSAFDCTVSTFDAIPVVYLRAVWSYIIPIIYVFVCIIIYGILILFKKIKHQSSYIFNGMTFLMLFLQPGEVKILIEVVSCRTIGGQKYITADLTYECYTPEHIKYIMYVILPGLLVWVIVIPGLIFRGLYKNAQKRKLDSVVVRFKYGFLYQEFKYKYYYWEYVRLYKRLFIVCIHSIYNAQVETKLVLSGLAILFYYICTWKMKPYQYPRLNNLDAWSMRFLLVLIYLNLVMEQNQIEVLKIIVVLFIIFINQGWIVRLFTLIVWHKLLHLYGPKISVFQIYLRKKFPFLKKYISVHIQQNMKVFDHWKIARRLGRDLAARRLNQLKNAQIEQSEQEELCQDLEKIQMQKEDDNLILYGSNHKENMIDDFLTLKGGEFSSTSRGLLSGNDSMSNANLLSGVKYLQQDRKNESNKFNNKIQNRKYSDKDQNIELNSDEGQIIDSVRDQCGSQIQQNQNSQNNSNIKIEILNNINDNNLKNIQNNENNISDNEIEVIQNYDEQHQQNCIIEQNQQSQAQSKKLDIQVKENEGVSLQQSNIQAIKKIKNPFKKKLKPKLRKVSDGVINTEYINNLNVE</sequence>
<dbReference type="Proteomes" id="UP000054937">
    <property type="component" value="Unassembled WGS sequence"/>
</dbReference>
<feature type="chain" id="PRO_5006867670" evidence="2">
    <location>
        <begin position="28"/>
        <end position="2662"/>
    </location>
</feature>
<evidence type="ECO:0000256" key="1">
    <source>
        <dbReference type="SAM" id="Phobius"/>
    </source>
</evidence>
<dbReference type="PANTHER" id="PTHR11319">
    <property type="entry name" value="G PROTEIN-COUPLED RECEPTOR-RELATED"/>
    <property type="match status" value="1"/>
</dbReference>
<dbReference type="Gene3D" id="2.130.10.10">
    <property type="entry name" value="YVTN repeat-like/Quinoprotein amine dehydrogenase"/>
    <property type="match status" value="1"/>
</dbReference>
<protein>
    <submittedName>
        <fullName evidence="3">WD40-repeat-containing domain</fullName>
    </submittedName>
</protein>
<evidence type="ECO:0000256" key="2">
    <source>
        <dbReference type="SAM" id="SignalP"/>
    </source>
</evidence>
<keyword evidence="1" id="KW-1133">Transmembrane helix</keyword>
<dbReference type="PANTHER" id="PTHR11319:SF35">
    <property type="entry name" value="OUTER MEMBRANE PROTEIN PMPC-RELATED"/>
    <property type="match status" value="1"/>
</dbReference>
<dbReference type="EMBL" id="LDAU01000063">
    <property type="protein sequence ID" value="KRX08444.1"/>
    <property type="molecule type" value="Genomic_DNA"/>
</dbReference>
<evidence type="ECO:0000313" key="4">
    <source>
        <dbReference type="Proteomes" id="UP000054937"/>
    </source>
</evidence>
<dbReference type="InterPro" id="IPR036322">
    <property type="entry name" value="WD40_repeat_dom_sf"/>
</dbReference>